<keyword evidence="3" id="KW-1185">Reference proteome</keyword>
<accession>A0A9D4Q785</accession>
<comment type="caution">
    <text evidence="2">The sequence shown here is derived from an EMBL/GenBank/DDBJ whole genome shotgun (WGS) entry which is preliminary data.</text>
</comment>
<proteinExistence type="predicted"/>
<dbReference type="EMBL" id="JABSTV010001248">
    <property type="protein sequence ID" value="KAH7969056.1"/>
    <property type="molecule type" value="Genomic_DNA"/>
</dbReference>
<evidence type="ECO:0000313" key="3">
    <source>
        <dbReference type="Proteomes" id="UP000821837"/>
    </source>
</evidence>
<reference evidence="2" key="2">
    <citation type="submission" date="2021-09" db="EMBL/GenBank/DDBJ databases">
        <authorList>
            <person name="Jia N."/>
            <person name="Wang J."/>
            <person name="Shi W."/>
            <person name="Du L."/>
            <person name="Sun Y."/>
            <person name="Zhan W."/>
            <person name="Jiang J."/>
            <person name="Wang Q."/>
            <person name="Zhang B."/>
            <person name="Ji P."/>
            <person name="Sakyi L.B."/>
            <person name="Cui X."/>
            <person name="Yuan T."/>
            <person name="Jiang B."/>
            <person name="Yang W."/>
            <person name="Lam T.T.-Y."/>
            <person name="Chang Q."/>
            <person name="Ding S."/>
            <person name="Wang X."/>
            <person name="Zhu J."/>
            <person name="Ruan X."/>
            <person name="Zhao L."/>
            <person name="Wei J."/>
            <person name="Que T."/>
            <person name="Du C."/>
            <person name="Cheng J."/>
            <person name="Dai P."/>
            <person name="Han X."/>
            <person name="Huang E."/>
            <person name="Gao Y."/>
            <person name="Liu J."/>
            <person name="Shao H."/>
            <person name="Ye R."/>
            <person name="Li L."/>
            <person name="Wei W."/>
            <person name="Wang X."/>
            <person name="Wang C."/>
            <person name="Huo Q."/>
            <person name="Li W."/>
            <person name="Guo W."/>
            <person name="Chen H."/>
            <person name="Chen S."/>
            <person name="Zhou L."/>
            <person name="Zhou L."/>
            <person name="Ni X."/>
            <person name="Tian J."/>
            <person name="Zhou Y."/>
            <person name="Sheng Y."/>
            <person name="Liu T."/>
            <person name="Pan Y."/>
            <person name="Xia L."/>
            <person name="Li J."/>
            <person name="Zhao F."/>
            <person name="Cao W."/>
        </authorList>
    </citation>
    <scope>NUCLEOTIDE SEQUENCE</scope>
    <source>
        <strain evidence="2">Rsan-2018</strain>
        <tissue evidence="2">Larvae</tissue>
    </source>
</reference>
<protein>
    <submittedName>
        <fullName evidence="2">Uncharacterized protein</fullName>
    </submittedName>
</protein>
<gene>
    <name evidence="2" type="ORF">HPB52_014173</name>
</gene>
<feature type="region of interest" description="Disordered" evidence="1">
    <location>
        <begin position="1"/>
        <end position="63"/>
    </location>
</feature>
<evidence type="ECO:0000256" key="1">
    <source>
        <dbReference type="SAM" id="MobiDB-lite"/>
    </source>
</evidence>
<feature type="compositionally biased region" description="Basic residues" evidence="1">
    <location>
        <begin position="47"/>
        <end position="61"/>
    </location>
</feature>
<feature type="compositionally biased region" description="Polar residues" evidence="1">
    <location>
        <begin position="1"/>
        <end position="23"/>
    </location>
</feature>
<sequence>MLFRLTQTTKLNPNPDSSVQNLKSRPGKAGPFGTVHARQQKEGREARPRKRRQQGRDRKVRAPAAAIQLQRCCIVGKKPRVPARKSIRPGTLDRLPADRPKVSSSQPTEEGEDEASSVGKRSPGWRARRRLFRVERRRHFARVVAWLGELAGNDHRRVDTRRDYRDHSSHAERPREVDNADATRCQLREAAGRDCNSYFRMSEEKRASLSAIARRYAG</sequence>
<feature type="region of interest" description="Disordered" evidence="1">
    <location>
        <begin position="80"/>
        <end position="123"/>
    </location>
</feature>
<evidence type="ECO:0000313" key="2">
    <source>
        <dbReference type="EMBL" id="KAH7969056.1"/>
    </source>
</evidence>
<feature type="compositionally biased region" description="Basic and acidic residues" evidence="1">
    <location>
        <begin position="161"/>
        <end position="178"/>
    </location>
</feature>
<name>A0A9D4Q785_RHISA</name>
<feature type="region of interest" description="Disordered" evidence="1">
    <location>
        <begin position="161"/>
        <end position="181"/>
    </location>
</feature>
<organism evidence="2 3">
    <name type="scientific">Rhipicephalus sanguineus</name>
    <name type="common">Brown dog tick</name>
    <name type="synonym">Ixodes sanguineus</name>
    <dbReference type="NCBI Taxonomy" id="34632"/>
    <lineage>
        <taxon>Eukaryota</taxon>
        <taxon>Metazoa</taxon>
        <taxon>Ecdysozoa</taxon>
        <taxon>Arthropoda</taxon>
        <taxon>Chelicerata</taxon>
        <taxon>Arachnida</taxon>
        <taxon>Acari</taxon>
        <taxon>Parasitiformes</taxon>
        <taxon>Ixodida</taxon>
        <taxon>Ixodoidea</taxon>
        <taxon>Ixodidae</taxon>
        <taxon>Rhipicephalinae</taxon>
        <taxon>Rhipicephalus</taxon>
        <taxon>Rhipicephalus</taxon>
    </lineage>
</organism>
<dbReference type="Proteomes" id="UP000821837">
    <property type="component" value="Unassembled WGS sequence"/>
</dbReference>
<dbReference type="AlphaFoldDB" id="A0A9D4Q785"/>
<reference evidence="2" key="1">
    <citation type="journal article" date="2020" name="Cell">
        <title>Large-Scale Comparative Analyses of Tick Genomes Elucidate Their Genetic Diversity and Vector Capacities.</title>
        <authorList>
            <consortium name="Tick Genome and Microbiome Consortium (TIGMIC)"/>
            <person name="Jia N."/>
            <person name="Wang J."/>
            <person name="Shi W."/>
            <person name="Du L."/>
            <person name="Sun Y."/>
            <person name="Zhan W."/>
            <person name="Jiang J.F."/>
            <person name="Wang Q."/>
            <person name="Zhang B."/>
            <person name="Ji P."/>
            <person name="Bell-Sakyi L."/>
            <person name="Cui X.M."/>
            <person name="Yuan T.T."/>
            <person name="Jiang B.G."/>
            <person name="Yang W.F."/>
            <person name="Lam T.T."/>
            <person name="Chang Q.C."/>
            <person name="Ding S.J."/>
            <person name="Wang X.J."/>
            <person name="Zhu J.G."/>
            <person name="Ruan X.D."/>
            <person name="Zhao L."/>
            <person name="Wei J.T."/>
            <person name="Ye R.Z."/>
            <person name="Que T.C."/>
            <person name="Du C.H."/>
            <person name="Zhou Y.H."/>
            <person name="Cheng J.X."/>
            <person name="Dai P.F."/>
            <person name="Guo W.B."/>
            <person name="Han X.H."/>
            <person name="Huang E.J."/>
            <person name="Li L.F."/>
            <person name="Wei W."/>
            <person name="Gao Y.C."/>
            <person name="Liu J.Z."/>
            <person name="Shao H.Z."/>
            <person name="Wang X."/>
            <person name="Wang C.C."/>
            <person name="Yang T.C."/>
            <person name="Huo Q.B."/>
            <person name="Li W."/>
            <person name="Chen H.Y."/>
            <person name="Chen S.E."/>
            <person name="Zhou L.G."/>
            <person name="Ni X.B."/>
            <person name="Tian J.H."/>
            <person name="Sheng Y."/>
            <person name="Liu T."/>
            <person name="Pan Y.S."/>
            <person name="Xia L.Y."/>
            <person name="Li J."/>
            <person name="Zhao F."/>
            <person name="Cao W.C."/>
        </authorList>
    </citation>
    <scope>NUCLEOTIDE SEQUENCE</scope>
    <source>
        <strain evidence="2">Rsan-2018</strain>
    </source>
</reference>